<dbReference type="PROSITE" id="PS50020">
    <property type="entry name" value="WW_DOMAIN_2"/>
    <property type="match status" value="3"/>
</dbReference>
<dbReference type="RefSeq" id="XP_052745901.1">
    <property type="nucleotide sequence ID" value="XM_052889941.1"/>
</dbReference>
<feature type="compositionally biased region" description="Basic and acidic residues" evidence="3">
    <location>
        <begin position="729"/>
        <end position="738"/>
    </location>
</feature>
<sequence length="1283" mass="141488">MEDEYRDAQDSGMNDSANRVSEGNESLGDASKDFSDSGGYDDSYDDEEGGGNYRGGRGGRGNFNRGRGRGPPAWMNGPPPMRFRGRGYGPGGPPMRARGFFRGRGGPRFGPNNGPNFDNNWGPMGPPPPGMMGGPPPFCPPPGMMPPGGPMGPPPNMMGQPPPFGPNGMPPPNMPAPELWVETKSDEGKLYYYHSRTRETTWAKPQESPTCKVITQAEMESIAAASQMGPGGMGGSMPMNGPMGPPMGGPPMGMMPNGMMGMMPPGVGPQGPPPGSMPPFMNQPPPWVKEQMQQPKLLEKPESPQDEETPPGVPSPTLQTTQASQFQPMQPLGQPPTMTQPPVSMSGPGPGNLSGPPVIGAPGDMGGPRMSFGPNMGGPPGMSGPPAMGGPPGMGGPPMAGPPMGGPPMGGPPNMGGPPGMGGPPSMGNQGPGGASVGGAWGQWGWAPPGLAAAVPDAGGANQMPPMQLGAPLAASEAPASDSPAAAAPAPQQPNKEETIIPPKLSAAAAEWTTHRAPDGRPYYYHAASGSSVWEKPAPLKDLEEYIVSDLQAKIAAEQGELPKPKKRTEIDVSLEVIDVDAIVDPVDAAEAEREREQERERAEREQAERERLEKEKAEKEKAEKEKAEKEKAKTDKSRPVSSTPISGTPWCVVWTGDGRVFFYNPTAQLSVWERPTQLAGRADVDQAVSQPPHSKNAAKKEPAVTPAKNANGELKRGAESDSSDSEAEPVKKPKPEETAAAPRKKPSQAIEIGEKAAIEAESRAARERAGVPFEQRVRGFLELLHESDVSAFSPWEKELHKIVFDNRYLLLDSKERKQVFDKYVRERAEEERKEKKNRLQQKKLQFRALMEEAKLHAKSSFTDFSSKFGRDERFKSIEKMRDRETYFNEYIVEVRKKDKEEKDRKREQAKTEFIAMLKDKSIDRHARWVDAKKKIDTDARYKAVESSTLREDYFRDYCKMVKDERKKEKDGKEKERERGSKKDKKDKDREKDKDKDKDKDKEKERDKDSKKEKKKEKAEVQEPVPEAMETEEAEAGDKDESEASKEREARAQASIKERERQVQRALATSLRDRDKEREYHKRDEAVQHFNALLADLVRNPDLTWREAKKQLKKDHRYSLADELAKEDRERLFTQHVGALAGKRRDKLRALLAELGAGCTAHWRDVRKQLAEHAAAPAYRSAPQMEREFRDYQRDKQSAAKTALRQLLQETRSITHRSMAAVRDSPAAMTSLQDTLKHDARYTALEHIPEERQQIISSYLEELEKKGPPPPPTATEPSRRSKQ</sequence>
<feature type="compositionally biased region" description="Basic and acidic residues" evidence="3">
    <location>
        <begin position="591"/>
        <end position="639"/>
    </location>
</feature>
<feature type="compositionally biased region" description="Basic and acidic residues" evidence="3">
    <location>
        <begin position="1036"/>
        <end position="1063"/>
    </location>
</feature>
<keyword evidence="2" id="KW-0175">Coiled coil</keyword>
<accession>A0ABM3M334</accession>
<dbReference type="PROSITE" id="PS51676">
    <property type="entry name" value="FF"/>
    <property type="match status" value="2"/>
</dbReference>
<dbReference type="InterPro" id="IPR001202">
    <property type="entry name" value="WW_dom"/>
</dbReference>
<feature type="compositionally biased region" description="Gly residues" evidence="3">
    <location>
        <begin position="413"/>
        <end position="442"/>
    </location>
</feature>
<feature type="compositionally biased region" description="Low complexity" evidence="3">
    <location>
        <begin position="344"/>
        <end position="357"/>
    </location>
</feature>
<evidence type="ECO:0000313" key="7">
    <source>
        <dbReference type="RefSeq" id="XP_052745901.1"/>
    </source>
</evidence>
<dbReference type="GeneID" id="112056170"/>
<dbReference type="SMART" id="SM00441">
    <property type="entry name" value="FF"/>
    <property type="match status" value="6"/>
</dbReference>
<feature type="region of interest" description="Disordered" evidence="3">
    <location>
        <begin position="1"/>
        <end position="86"/>
    </location>
</feature>
<dbReference type="Gene3D" id="1.10.10.440">
    <property type="entry name" value="FF domain"/>
    <property type="match status" value="6"/>
</dbReference>
<protein>
    <submittedName>
        <fullName evidence="7">Transcription elongation regulator 1 isoform X1</fullName>
    </submittedName>
</protein>
<feature type="compositionally biased region" description="Low complexity" evidence="3">
    <location>
        <begin position="443"/>
        <end position="454"/>
    </location>
</feature>
<feature type="region of interest" description="Disordered" evidence="3">
    <location>
        <begin position="1259"/>
        <end position="1283"/>
    </location>
</feature>
<reference evidence="7" key="1">
    <citation type="submission" date="2025-08" db="UniProtKB">
        <authorList>
            <consortium name="RefSeq"/>
        </authorList>
    </citation>
    <scope>IDENTIFICATION</scope>
</reference>
<feature type="compositionally biased region" description="Polar residues" evidence="3">
    <location>
        <begin position="316"/>
        <end position="328"/>
    </location>
</feature>
<feature type="coiled-coil region" evidence="2">
    <location>
        <begin position="826"/>
        <end position="853"/>
    </location>
</feature>
<dbReference type="PANTHER" id="PTHR15377">
    <property type="entry name" value="TRANSCRIPTION ELONGATION REGULATOR 1"/>
    <property type="match status" value="1"/>
</dbReference>
<dbReference type="SMART" id="SM00456">
    <property type="entry name" value="WW"/>
    <property type="match status" value="3"/>
</dbReference>
<evidence type="ECO:0000256" key="1">
    <source>
        <dbReference type="ARBA" id="ARBA00022737"/>
    </source>
</evidence>
<dbReference type="Pfam" id="PF01846">
    <property type="entry name" value="FF"/>
    <property type="match status" value="4"/>
</dbReference>
<feature type="compositionally biased region" description="Basic and acidic residues" evidence="3">
    <location>
        <begin position="753"/>
        <end position="770"/>
    </location>
</feature>
<dbReference type="InterPro" id="IPR045148">
    <property type="entry name" value="TCRG1-like"/>
</dbReference>
<feature type="compositionally biased region" description="Pro residues" evidence="3">
    <location>
        <begin position="266"/>
        <end position="287"/>
    </location>
</feature>
<proteinExistence type="predicted"/>
<dbReference type="PANTHER" id="PTHR15377:SF3">
    <property type="entry name" value="WW DOMAIN-CONTAINING PROTEIN"/>
    <property type="match status" value="1"/>
</dbReference>
<feature type="compositionally biased region" description="Gly residues" evidence="3">
    <location>
        <begin position="50"/>
        <end position="61"/>
    </location>
</feature>
<dbReference type="Gene3D" id="2.20.70.10">
    <property type="match status" value="3"/>
</dbReference>
<evidence type="ECO:0000259" key="4">
    <source>
        <dbReference type="PROSITE" id="PS50020"/>
    </source>
</evidence>
<feature type="region of interest" description="Disordered" evidence="3">
    <location>
        <begin position="395"/>
        <end position="502"/>
    </location>
</feature>
<dbReference type="InterPro" id="IPR057565">
    <property type="entry name" value="WW_TCRG1_3rd"/>
</dbReference>
<organism evidence="6 7">
    <name type="scientific">Bicyclus anynana</name>
    <name type="common">Squinting bush brown butterfly</name>
    <dbReference type="NCBI Taxonomy" id="110368"/>
    <lineage>
        <taxon>Eukaryota</taxon>
        <taxon>Metazoa</taxon>
        <taxon>Ecdysozoa</taxon>
        <taxon>Arthropoda</taxon>
        <taxon>Hexapoda</taxon>
        <taxon>Insecta</taxon>
        <taxon>Pterygota</taxon>
        <taxon>Neoptera</taxon>
        <taxon>Endopterygota</taxon>
        <taxon>Lepidoptera</taxon>
        <taxon>Glossata</taxon>
        <taxon>Ditrysia</taxon>
        <taxon>Papilionoidea</taxon>
        <taxon>Nymphalidae</taxon>
        <taxon>Satyrinae</taxon>
        <taxon>Satyrini</taxon>
        <taxon>Mycalesina</taxon>
        <taxon>Bicyclus</taxon>
    </lineage>
</organism>
<feature type="region of interest" description="Disordered" evidence="3">
    <location>
        <begin position="584"/>
        <end position="651"/>
    </location>
</feature>
<dbReference type="InterPro" id="IPR002713">
    <property type="entry name" value="FF_domain"/>
</dbReference>
<feature type="region of interest" description="Disordered" evidence="3">
    <location>
        <begin position="964"/>
        <end position="1080"/>
    </location>
</feature>
<dbReference type="Proteomes" id="UP001652582">
    <property type="component" value="Chromosome 26"/>
</dbReference>
<feature type="compositionally biased region" description="Basic and acidic residues" evidence="3">
    <location>
        <begin position="1071"/>
        <end position="1080"/>
    </location>
</feature>
<feature type="domain" description="FF" evidence="5">
    <location>
        <begin position="839"/>
        <end position="894"/>
    </location>
</feature>
<feature type="domain" description="FF" evidence="5">
    <location>
        <begin position="767"/>
        <end position="827"/>
    </location>
</feature>
<feature type="compositionally biased region" description="Low complexity" evidence="3">
    <location>
        <begin position="471"/>
        <end position="490"/>
    </location>
</feature>
<evidence type="ECO:0000313" key="6">
    <source>
        <dbReference type="Proteomes" id="UP001652582"/>
    </source>
</evidence>
<dbReference type="CDD" id="cd00201">
    <property type="entry name" value="WW"/>
    <property type="match status" value="3"/>
</dbReference>
<feature type="region of interest" description="Disordered" evidence="3">
    <location>
        <begin position="264"/>
        <end position="367"/>
    </location>
</feature>
<dbReference type="SUPFAM" id="SSF51045">
    <property type="entry name" value="WW domain"/>
    <property type="match status" value="3"/>
</dbReference>
<gene>
    <name evidence="7" type="primary">LOC112056170</name>
</gene>
<dbReference type="InterPro" id="IPR036020">
    <property type="entry name" value="WW_dom_sf"/>
</dbReference>
<name>A0ABM3M334_BICAN</name>
<feature type="compositionally biased region" description="Pro residues" evidence="3">
    <location>
        <begin position="399"/>
        <end position="411"/>
    </location>
</feature>
<feature type="region of interest" description="Disordered" evidence="3">
    <location>
        <begin position="680"/>
        <end position="770"/>
    </location>
</feature>
<dbReference type="Pfam" id="PF00397">
    <property type="entry name" value="WW"/>
    <property type="match status" value="2"/>
</dbReference>
<keyword evidence="6" id="KW-1185">Reference proteome</keyword>
<evidence type="ECO:0000256" key="2">
    <source>
        <dbReference type="SAM" id="Coils"/>
    </source>
</evidence>
<dbReference type="Pfam" id="PF23517">
    <property type="entry name" value="WW_TCERG1"/>
    <property type="match status" value="1"/>
</dbReference>
<feature type="domain" description="WW" evidence="4">
    <location>
        <begin position="506"/>
        <end position="539"/>
    </location>
</feature>
<feature type="domain" description="WW" evidence="4">
    <location>
        <begin position="174"/>
        <end position="207"/>
    </location>
</feature>
<dbReference type="InterPro" id="IPR036517">
    <property type="entry name" value="FF_domain_sf"/>
</dbReference>
<evidence type="ECO:0000256" key="3">
    <source>
        <dbReference type="SAM" id="MobiDB-lite"/>
    </source>
</evidence>
<keyword evidence="1" id="KW-0677">Repeat</keyword>
<evidence type="ECO:0000259" key="5">
    <source>
        <dbReference type="PROSITE" id="PS51676"/>
    </source>
</evidence>
<dbReference type="SUPFAM" id="SSF81698">
    <property type="entry name" value="FF domain"/>
    <property type="match status" value="4"/>
</dbReference>
<feature type="compositionally biased region" description="Basic and acidic residues" evidence="3">
    <location>
        <begin position="964"/>
        <end position="1021"/>
    </location>
</feature>
<dbReference type="PROSITE" id="PS01159">
    <property type="entry name" value="WW_DOMAIN_1"/>
    <property type="match status" value="1"/>
</dbReference>
<feature type="compositionally biased region" description="Polar residues" evidence="3">
    <location>
        <begin position="11"/>
        <end position="24"/>
    </location>
</feature>
<feature type="domain" description="WW" evidence="4">
    <location>
        <begin position="649"/>
        <end position="678"/>
    </location>
</feature>